<accession>A0A7S4JIH2</accession>
<dbReference type="Pfam" id="PF05721">
    <property type="entry name" value="PhyH"/>
    <property type="match status" value="1"/>
</dbReference>
<feature type="region of interest" description="Disordered" evidence="1">
    <location>
        <begin position="416"/>
        <end position="478"/>
    </location>
</feature>
<protein>
    <recommendedName>
        <fullName evidence="3">Phytanoyl-CoA dioxygenase</fullName>
    </recommendedName>
</protein>
<gene>
    <name evidence="2" type="ORF">OAUR00152_LOCUS28098</name>
</gene>
<evidence type="ECO:0008006" key="3">
    <source>
        <dbReference type="Google" id="ProtNLM"/>
    </source>
</evidence>
<dbReference type="AlphaFoldDB" id="A0A7S4JIH2"/>
<evidence type="ECO:0000313" key="2">
    <source>
        <dbReference type="EMBL" id="CAE2264003.1"/>
    </source>
</evidence>
<dbReference type="SUPFAM" id="SSF51197">
    <property type="entry name" value="Clavaminate synthase-like"/>
    <property type="match status" value="1"/>
</dbReference>
<organism evidence="2">
    <name type="scientific">Odontella aurita</name>
    <dbReference type="NCBI Taxonomy" id="265563"/>
    <lineage>
        <taxon>Eukaryota</taxon>
        <taxon>Sar</taxon>
        <taxon>Stramenopiles</taxon>
        <taxon>Ochrophyta</taxon>
        <taxon>Bacillariophyta</taxon>
        <taxon>Mediophyceae</taxon>
        <taxon>Biddulphiophycidae</taxon>
        <taxon>Eupodiscales</taxon>
        <taxon>Odontellaceae</taxon>
        <taxon>Odontella</taxon>
    </lineage>
</organism>
<proteinExistence type="predicted"/>
<feature type="compositionally biased region" description="Acidic residues" evidence="1">
    <location>
        <begin position="419"/>
        <end position="451"/>
    </location>
</feature>
<name>A0A7S4JIH2_9STRA</name>
<sequence>MPSSLGSLVTRKRRDVWSDVKHWRTLCPILSISEDASCVGRPVGDANATICNRPTPEASRRCERLIGDGYALVDNLTGDAICSGSDENNNVSAVIDCLSSAITSLHKQHGLPATFALLFDETWQLAQTCSRVLSESTHANNSFNFDMLAWYVDPKEGMAGFSPHRDRQPDVAKDTFHNDGQAKYVTLWLALSDATPENSCLYVIPKRCDPGYTDGDEDGESEKADTDEADPLQRALNSKESYQNIRALPRCSGQAVLFTHRIMHWGSRGNADNEHSSPRIAISFVSSDPSFEAPYIDPCCFTGSKIPPFEIRMLLCCAQLIIYHERFEVPKESIRACYEYVKELETKLDVSYRKKVFVEFVKAMKEDSEASCSRGVASSIRLGDEGDDNISGDGKDKDEEDEAVLEEMLDAEAGGYGEFQDDFDDIDDGGNDSECFKEDEDGYSSSDEEQGDDKGGCLLFGKRKSEDDHVRSSSKKLK</sequence>
<dbReference type="EMBL" id="HBKQ01040771">
    <property type="protein sequence ID" value="CAE2264003.1"/>
    <property type="molecule type" value="Transcribed_RNA"/>
</dbReference>
<dbReference type="Gene3D" id="2.60.120.620">
    <property type="entry name" value="q2cbj1_9rhob like domain"/>
    <property type="match status" value="1"/>
</dbReference>
<reference evidence="2" key="1">
    <citation type="submission" date="2021-01" db="EMBL/GenBank/DDBJ databases">
        <authorList>
            <person name="Corre E."/>
            <person name="Pelletier E."/>
            <person name="Niang G."/>
            <person name="Scheremetjew M."/>
            <person name="Finn R."/>
            <person name="Kale V."/>
            <person name="Holt S."/>
            <person name="Cochrane G."/>
            <person name="Meng A."/>
            <person name="Brown T."/>
            <person name="Cohen L."/>
        </authorList>
    </citation>
    <scope>NUCLEOTIDE SEQUENCE</scope>
    <source>
        <strain evidence="2">Isolate 1302-5</strain>
    </source>
</reference>
<feature type="region of interest" description="Disordered" evidence="1">
    <location>
        <begin position="379"/>
        <end position="401"/>
    </location>
</feature>
<evidence type="ECO:0000256" key="1">
    <source>
        <dbReference type="SAM" id="MobiDB-lite"/>
    </source>
</evidence>
<dbReference type="InterPro" id="IPR008775">
    <property type="entry name" value="Phytyl_CoA_dOase-like"/>
</dbReference>